<dbReference type="InterPro" id="IPR022742">
    <property type="entry name" value="Hydrolase_4"/>
</dbReference>
<evidence type="ECO:0000313" key="6">
    <source>
        <dbReference type="Proteomes" id="UP001570846"/>
    </source>
</evidence>
<comment type="caution">
    <text evidence="3">The sequence shown here is derived from an EMBL/GenBank/DDBJ whole genome shotgun (WGS) entry which is preliminary data.</text>
</comment>
<protein>
    <submittedName>
        <fullName evidence="4">Alpha/beta hydrolase</fullName>
    </submittedName>
    <submittedName>
        <fullName evidence="3">Lysophospholipase</fullName>
    </submittedName>
</protein>
<keyword evidence="1" id="KW-0472">Membrane</keyword>
<dbReference type="OrthoDB" id="9777090at2"/>
<proteinExistence type="predicted"/>
<dbReference type="EMBL" id="JBGOGF010000001">
    <property type="protein sequence ID" value="MFA1769914.1"/>
    <property type="molecule type" value="Genomic_DNA"/>
</dbReference>
<dbReference type="InterPro" id="IPR029058">
    <property type="entry name" value="AB_hydrolase_fold"/>
</dbReference>
<organism evidence="3 5">
    <name type="scientific">Rufibacter glacialis</name>
    <dbReference type="NCBI Taxonomy" id="1259555"/>
    <lineage>
        <taxon>Bacteria</taxon>
        <taxon>Pseudomonadati</taxon>
        <taxon>Bacteroidota</taxon>
        <taxon>Cytophagia</taxon>
        <taxon>Cytophagales</taxon>
        <taxon>Hymenobacteraceae</taxon>
        <taxon>Rufibacter</taxon>
    </lineage>
</organism>
<dbReference type="RefSeq" id="WP_149097731.1">
    <property type="nucleotide sequence ID" value="NZ_BMMG01000002.1"/>
</dbReference>
<keyword evidence="4" id="KW-0378">Hydrolase</keyword>
<gene>
    <name evidence="4" type="ORF">ACD591_01330</name>
    <name evidence="3" type="ORF">FOE74_06230</name>
</gene>
<reference evidence="4 6" key="3">
    <citation type="submission" date="2024-08" db="EMBL/GenBank/DDBJ databases">
        <authorList>
            <person name="Wei W."/>
        </authorList>
    </citation>
    <scope>NUCLEOTIDE SEQUENCE [LARGE SCALE GENOMIC DNA]</scope>
    <source>
        <strain evidence="4 6">XU2</strain>
    </source>
</reference>
<evidence type="ECO:0000259" key="2">
    <source>
        <dbReference type="Pfam" id="PF12146"/>
    </source>
</evidence>
<keyword evidence="1" id="KW-0812">Transmembrane</keyword>
<sequence length="265" mass="30326">MAEVVWSILKTVLLLYLAVCVLVYFFQEKLIFFPEKLNPDFTFRFPAPFEEIRLKTPDNTQLHTLLFKAEKPQGVILYLHGNAGSLRSWGEVAPIYTSLGYDVLILDYRGYGKSEGKITSQTQFYQDVQTAYDALKTKYPESDIVILGYSIGTGPAAHLASVNQPRLLILQAPYYSLGDLMRKYFPVIPAFLLKYRFETHRYLRNCPVPVVLFHGEQDEIIPYASSLKLKEVLKETDLLFTLKGQSHNGMSSNPAYLEALRRVLR</sequence>
<dbReference type="Proteomes" id="UP001570846">
    <property type="component" value="Unassembled WGS sequence"/>
</dbReference>
<reference evidence="3 5" key="2">
    <citation type="submission" date="2019-09" db="EMBL/GenBank/DDBJ databases">
        <title>A bacterium isolated from glacier soil.</title>
        <authorList>
            <person name="Liu Q."/>
        </authorList>
    </citation>
    <scope>NUCLEOTIDE SEQUENCE [LARGE SCALE GENOMIC DNA]</scope>
    <source>
        <strain evidence="3 5">MDT1-10-3</strain>
    </source>
</reference>
<evidence type="ECO:0000313" key="3">
    <source>
        <dbReference type="EMBL" id="KAA6435539.1"/>
    </source>
</evidence>
<dbReference type="PANTHER" id="PTHR12277">
    <property type="entry name" value="ALPHA/BETA HYDROLASE DOMAIN-CONTAINING PROTEIN"/>
    <property type="match status" value="1"/>
</dbReference>
<reference evidence="3 5" key="1">
    <citation type="submission" date="2019-07" db="EMBL/GenBank/DDBJ databases">
        <authorList>
            <person name="Qu J.-H."/>
        </authorList>
    </citation>
    <scope>NUCLEOTIDE SEQUENCE [LARGE SCALE GENOMIC DNA]</scope>
    <source>
        <strain evidence="3 5">MDT1-10-3</strain>
    </source>
</reference>
<evidence type="ECO:0000313" key="5">
    <source>
        <dbReference type="Proteomes" id="UP000323866"/>
    </source>
</evidence>
<dbReference type="EMBL" id="VKKZ01000019">
    <property type="protein sequence ID" value="KAA6435539.1"/>
    <property type="molecule type" value="Genomic_DNA"/>
</dbReference>
<keyword evidence="6" id="KW-1185">Reference proteome</keyword>
<dbReference type="Pfam" id="PF12146">
    <property type="entry name" value="Hydrolase_4"/>
    <property type="match status" value="1"/>
</dbReference>
<accession>A0A5M8QHN2</accession>
<keyword evidence="1" id="KW-1133">Transmembrane helix</keyword>
<dbReference type="GO" id="GO:0016787">
    <property type="term" value="F:hydrolase activity"/>
    <property type="evidence" value="ECO:0007669"/>
    <property type="project" value="UniProtKB-KW"/>
</dbReference>
<feature type="transmembrane region" description="Helical" evidence="1">
    <location>
        <begin position="6"/>
        <end position="26"/>
    </location>
</feature>
<feature type="domain" description="Serine aminopeptidase S33" evidence="2">
    <location>
        <begin position="71"/>
        <end position="185"/>
    </location>
</feature>
<dbReference type="SUPFAM" id="SSF53474">
    <property type="entry name" value="alpha/beta-Hydrolases"/>
    <property type="match status" value="1"/>
</dbReference>
<evidence type="ECO:0000256" key="1">
    <source>
        <dbReference type="SAM" id="Phobius"/>
    </source>
</evidence>
<dbReference type="AlphaFoldDB" id="A0A5M8QHN2"/>
<dbReference type="Proteomes" id="UP000323866">
    <property type="component" value="Unassembled WGS sequence"/>
</dbReference>
<dbReference type="PANTHER" id="PTHR12277:SF81">
    <property type="entry name" value="PROTEIN ABHD13"/>
    <property type="match status" value="1"/>
</dbReference>
<name>A0A5M8QHN2_9BACT</name>
<evidence type="ECO:0000313" key="4">
    <source>
        <dbReference type="EMBL" id="MFA1769914.1"/>
    </source>
</evidence>
<dbReference type="Gene3D" id="3.40.50.1820">
    <property type="entry name" value="alpha/beta hydrolase"/>
    <property type="match status" value="1"/>
</dbReference>